<dbReference type="STRING" id="910347.SAMN05421773_112172"/>
<keyword evidence="2" id="KW-1185">Reference proteome</keyword>
<proteinExistence type="predicted"/>
<accession>A0A1I1R492</accession>
<reference evidence="1 2" key="1">
    <citation type="submission" date="2016-10" db="EMBL/GenBank/DDBJ databases">
        <authorList>
            <person name="de Groot N.N."/>
        </authorList>
    </citation>
    <scope>NUCLEOTIDE SEQUENCE [LARGE SCALE GENOMIC DNA]</scope>
    <source>
        <strain evidence="1 2">CGMCC 4.5739</strain>
    </source>
</reference>
<dbReference type="AlphaFoldDB" id="A0A1I1R492"/>
<name>A0A1I1R492_9ACTN</name>
<protein>
    <recommendedName>
        <fullName evidence="3">Excreted virulence factor EspC, type VII ESX diderm</fullName>
    </recommendedName>
</protein>
<organism evidence="1 2">
    <name type="scientific">Streptomyces aidingensis</name>
    <dbReference type="NCBI Taxonomy" id="910347"/>
    <lineage>
        <taxon>Bacteria</taxon>
        <taxon>Bacillati</taxon>
        <taxon>Actinomycetota</taxon>
        <taxon>Actinomycetes</taxon>
        <taxon>Kitasatosporales</taxon>
        <taxon>Streptomycetaceae</taxon>
        <taxon>Streptomyces</taxon>
    </lineage>
</organism>
<sequence length="99" mass="11172">MGHGEPDLRLKYDDIVELGRKLRFVATEFENSESIASDYADEVGHDNLAHELEEFADNWHHKRRAMMDELEAFAGIVESAEEAFGDLDQALYDALTGEG</sequence>
<dbReference type="RefSeq" id="WP_093840444.1">
    <property type="nucleotide sequence ID" value="NZ_FOLM01000012.1"/>
</dbReference>
<evidence type="ECO:0000313" key="1">
    <source>
        <dbReference type="EMBL" id="SFD29105.1"/>
    </source>
</evidence>
<dbReference type="Proteomes" id="UP000199207">
    <property type="component" value="Unassembled WGS sequence"/>
</dbReference>
<dbReference type="EMBL" id="FOLM01000012">
    <property type="protein sequence ID" value="SFD29105.1"/>
    <property type="molecule type" value="Genomic_DNA"/>
</dbReference>
<dbReference type="OrthoDB" id="3386776at2"/>
<evidence type="ECO:0000313" key="2">
    <source>
        <dbReference type="Proteomes" id="UP000199207"/>
    </source>
</evidence>
<gene>
    <name evidence="1" type="ORF">SAMN05421773_112172</name>
</gene>
<evidence type="ECO:0008006" key="3">
    <source>
        <dbReference type="Google" id="ProtNLM"/>
    </source>
</evidence>